<keyword evidence="3" id="KW-1185">Reference proteome</keyword>
<sequence length="54" mass="5417">MSSAELREVELGAGRDHLSNLDSTTRNSAHAVSGGASATGDLNAAADAGATYLR</sequence>
<protein>
    <submittedName>
        <fullName evidence="2">Uncharacterized protein</fullName>
    </submittedName>
</protein>
<accession>A0ABW7WZZ5</accession>
<evidence type="ECO:0000256" key="1">
    <source>
        <dbReference type="SAM" id="MobiDB-lite"/>
    </source>
</evidence>
<evidence type="ECO:0000313" key="3">
    <source>
        <dbReference type="Proteomes" id="UP001611415"/>
    </source>
</evidence>
<name>A0ABW7WZZ5_9NOCA</name>
<evidence type="ECO:0000313" key="2">
    <source>
        <dbReference type="EMBL" id="MFI2474397.1"/>
    </source>
</evidence>
<feature type="region of interest" description="Disordered" evidence="1">
    <location>
        <begin position="1"/>
        <end position="42"/>
    </location>
</feature>
<dbReference type="RefSeq" id="WP_397092678.1">
    <property type="nucleotide sequence ID" value="NZ_JBIRYO010000007.1"/>
</dbReference>
<reference evidence="2 3" key="1">
    <citation type="submission" date="2024-10" db="EMBL/GenBank/DDBJ databases">
        <title>The Natural Products Discovery Center: Release of the First 8490 Sequenced Strains for Exploring Actinobacteria Biosynthetic Diversity.</title>
        <authorList>
            <person name="Kalkreuter E."/>
            <person name="Kautsar S.A."/>
            <person name="Yang D."/>
            <person name="Bader C.D."/>
            <person name="Teijaro C.N."/>
            <person name="Fluegel L."/>
            <person name="Davis C.M."/>
            <person name="Simpson J.R."/>
            <person name="Lauterbach L."/>
            <person name="Steele A.D."/>
            <person name="Gui C."/>
            <person name="Meng S."/>
            <person name="Li G."/>
            <person name="Viehrig K."/>
            <person name="Ye F."/>
            <person name="Su P."/>
            <person name="Kiefer A.F."/>
            <person name="Nichols A."/>
            <person name="Cepeda A.J."/>
            <person name="Yan W."/>
            <person name="Fan B."/>
            <person name="Jiang Y."/>
            <person name="Adhikari A."/>
            <person name="Zheng C.-J."/>
            <person name="Schuster L."/>
            <person name="Cowan T.M."/>
            <person name="Smanski M.J."/>
            <person name="Chevrette M.G."/>
            <person name="De Carvalho L.P.S."/>
            <person name="Shen B."/>
        </authorList>
    </citation>
    <scope>NUCLEOTIDE SEQUENCE [LARGE SCALE GENOMIC DNA]</scope>
    <source>
        <strain evidence="2 3">NPDC019275</strain>
    </source>
</reference>
<dbReference type="Proteomes" id="UP001611415">
    <property type="component" value="Unassembled WGS sequence"/>
</dbReference>
<feature type="compositionally biased region" description="Basic and acidic residues" evidence="1">
    <location>
        <begin position="1"/>
        <end position="19"/>
    </location>
</feature>
<feature type="compositionally biased region" description="Polar residues" evidence="1">
    <location>
        <begin position="20"/>
        <end position="30"/>
    </location>
</feature>
<dbReference type="EMBL" id="JBIRYO010000007">
    <property type="protein sequence ID" value="MFI2474397.1"/>
    <property type="molecule type" value="Genomic_DNA"/>
</dbReference>
<organism evidence="2 3">
    <name type="scientific">Nocardia xishanensis</name>
    <dbReference type="NCBI Taxonomy" id="238964"/>
    <lineage>
        <taxon>Bacteria</taxon>
        <taxon>Bacillati</taxon>
        <taxon>Actinomycetota</taxon>
        <taxon>Actinomycetes</taxon>
        <taxon>Mycobacteriales</taxon>
        <taxon>Nocardiaceae</taxon>
        <taxon>Nocardia</taxon>
    </lineage>
</organism>
<comment type="caution">
    <text evidence="2">The sequence shown here is derived from an EMBL/GenBank/DDBJ whole genome shotgun (WGS) entry which is preliminary data.</text>
</comment>
<gene>
    <name evidence="2" type="ORF">ACH49W_13565</name>
</gene>
<proteinExistence type="predicted"/>